<protein>
    <recommendedName>
        <fullName evidence="4 13">Homoserine kinase</fullName>
        <shortName evidence="13">HK</shortName>
        <shortName evidence="13">HSK</shortName>
        <ecNumber evidence="3 13">2.7.1.39</ecNumber>
    </recommendedName>
</protein>
<dbReference type="Pfam" id="PF08544">
    <property type="entry name" value="GHMP_kinases_C"/>
    <property type="match status" value="1"/>
</dbReference>
<evidence type="ECO:0000313" key="17">
    <source>
        <dbReference type="Proteomes" id="UP000285120"/>
    </source>
</evidence>
<reference evidence="16 17" key="1">
    <citation type="submission" date="2018-09" db="EMBL/GenBank/DDBJ databases">
        <title>Genomic Encyclopedia of Archaeal and Bacterial Type Strains, Phase II (KMG-II): from individual species to whole genera.</title>
        <authorList>
            <person name="Goeker M."/>
        </authorList>
    </citation>
    <scope>NUCLEOTIDE SEQUENCE [LARGE SCALE GENOMIC DNA]</scope>
    <source>
        <strain evidence="16 17">DSM 17008</strain>
    </source>
</reference>
<dbReference type="GO" id="GO:0009088">
    <property type="term" value="P:threonine biosynthetic process"/>
    <property type="evidence" value="ECO:0007669"/>
    <property type="project" value="UniProtKB-UniRule"/>
</dbReference>
<dbReference type="Gene3D" id="3.30.230.10">
    <property type="match status" value="1"/>
</dbReference>
<dbReference type="AlphaFoldDB" id="A0A419UW81"/>
<evidence type="ECO:0000259" key="14">
    <source>
        <dbReference type="Pfam" id="PF00288"/>
    </source>
</evidence>
<dbReference type="PANTHER" id="PTHR20861:SF1">
    <property type="entry name" value="HOMOSERINE KINASE"/>
    <property type="match status" value="1"/>
</dbReference>
<dbReference type="PANTHER" id="PTHR20861">
    <property type="entry name" value="HOMOSERINE/4-DIPHOSPHOCYTIDYL-2-C-METHYL-D-ERYTHRITOL KINASE"/>
    <property type="match status" value="1"/>
</dbReference>
<dbReference type="EC" id="2.7.1.39" evidence="3 13"/>
<keyword evidence="8 13" id="KW-0547">Nucleotide-binding</keyword>
<dbReference type="RefSeq" id="WP_120194421.1">
    <property type="nucleotide sequence ID" value="NZ_RAPK01000012.1"/>
</dbReference>
<keyword evidence="7 13" id="KW-0791">Threonine biosynthesis</keyword>
<evidence type="ECO:0000256" key="8">
    <source>
        <dbReference type="ARBA" id="ARBA00022741"/>
    </source>
</evidence>
<comment type="pathway">
    <text evidence="1 13">Amino-acid biosynthesis; L-threonine biosynthesis; L-threonine from L-aspartate: step 4/5.</text>
</comment>
<keyword evidence="10 13" id="KW-0067">ATP-binding</keyword>
<dbReference type="HAMAP" id="MF_00384">
    <property type="entry name" value="Homoser_kinase"/>
    <property type="match status" value="1"/>
</dbReference>
<dbReference type="SUPFAM" id="SSF55060">
    <property type="entry name" value="GHMP Kinase, C-terminal domain"/>
    <property type="match status" value="1"/>
</dbReference>
<feature type="domain" description="GHMP kinase C-terminal" evidence="15">
    <location>
        <begin position="204"/>
        <end position="278"/>
    </location>
</feature>
<feature type="domain" description="GHMP kinase N-terminal" evidence="14">
    <location>
        <begin position="60"/>
        <end position="142"/>
    </location>
</feature>
<dbReference type="InterPro" id="IPR014721">
    <property type="entry name" value="Ribsml_uS5_D2-typ_fold_subgr"/>
</dbReference>
<organism evidence="16 17">
    <name type="scientific">Sinobaca qinghaiensis</name>
    <dbReference type="NCBI Taxonomy" id="342944"/>
    <lineage>
        <taxon>Bacteria</taxon>
        <taxon>Bacillati</taxon>
        <taxon>Bacillota</taxon>
        <taxon>Bacilli</taxon>
        <taxon>Bacillales</taxon>
        <taxon>Sporolactobacillaceae</taxon>
        <taxon>Sinobaca</taxon>
    </lineage>
</organism>
<evidence type="ECO:0000256" key="2">
    <source>
        <dbReference type="ARBA" id="ARBA00007370"/>
    </source>
</evidence>
<evidence type="ECO:0000313" key="16">
    <source>
        <dbReference type="EMBL" id="RKD68832.1"/>
    </source>
</evidence>
<name>A0A419UW81_9BACL</name>
<dbReference type="InterPro" id="IPR006204">
    <property type="entry name" value="GHMP_kinase_N_dom"/>
</dbReference>
<dbReference type="PRINTS" id="PR00958">
    <property type="entry name" value="HOMSERKINASE"/>
</dbReference>
<evidence type="ECO:0000256" key="12">
    <source>
        <dbReference type="ARBA" id="ARBA00049954"/>
    </source>
</evidence>
<keyword evidence="5 13" id="KW-0028">Amino-acid biosynthesis</keyword>
<dbReference type="OrthoDB" id="9769912at2"/>
<proteinExistence type="inferred from homology"/>
<dbReference type="SUPFAM" id="SSF54211">
    <property type="entry name" value="Ribosomal protein S5 domain 2-like"/>
    <property type="match status" value="1"/>
</dbReference>
<dbReference type="InterPro" id="IPR000870">
    <property type="entry name" value="Homoserine_kinase"/>
</dbReference>
<accession>A0A419UW81</accession>
<dbReference type="PIRSF" id="PIRSF000676">
    <property type="entry name" value="Homoser_kin"/>
    <property type="match status" value="1"/>
</dbReference>
<evidence type="ECO:0000256" key="7">
    <source>
        <dbReference type="ARBA" id="ARBA00022697"/>
    </source>
</evidence>
<keyword evidence="17" id="KW-1185">Reference proteome</keyword>
<evidence type="ECO:0000256" key="13">
    <source>
        <dbReference type="HAMAP-Rule" id="MF_00384"/>
    </source>
</evidence>
<keyword evidence="13" id="KW-0963">Cytoplasm</keyword>
<dbReference type="InterPro" id="IPR036554">
    <property type="entry name" value="GHMP_kinase_C_sf"/>
</dbReference>
<evidence type="ECO:0000256" key="4">
    <source>
        <dbReference type="ARBA" id="ARBA00017858"/>
    </source>
</evidence>
<feature type="binding site" evidence="13">
    <location>
        <begin position="89"/>
        <end position="99"/>
    </location>
    <ligand>
        <name>ATP</name>
        <dbReference type="ChEBI" id="CHEBI:30616"/>
    </ligand>
</feature>
<dbReference type="GO" id="GO:0005524">
    <property type="term" value="F:ATP binding"/>
    <property type="evidence" value="ECO:0007669"/>
    <property type="project" value="UniProtKB-UniRule"/>
</dbReference>
<evidence type="ECO:0000256" key="11">
    <source>
        <dbReference type="ARBA" id="ARBA00049375"/>
    </source>
</evidence>
<dbReference type="InterPro" id="IPR006203">
    <property type="entry name" value="GHMP_knse_ATP-bd_CS"/>
</dbReference>
<comment type="subcellular location">
    <subcellularLocation>
        <location evidence="13">Cytoplasm</location>
    </subcellularLocation>
</comment>
<dbReference type="Pfam" id="PF00288">
    <property type="entry name" value="GHMP_kinases_N"/>
    <property type="match status" value="1"/>
</dbReference>
<comment type="similarity">
    <text evidence="2 13">Belongs to the GHMP kinase family. Homoserine kinase subfamily.</text>
</comment>
<evidence type="ECO:0000256" key="10">
    <source>
        <dbReference type="ARBA" id="ARBA00022840"/>
    </source>
</evidence>
<evidence type="ECO:0000256" key="3">
    <source>
        <dbReference type="ARBA" id="ARBA00012078"/>
    </source>
</evidence>
<evidence type="ECO:0000256" key="1">
    <source>
        <dbReference type="ARBA" id="ARBA00005015"/>
    </source>
</evidence>
<dbReference type="EMBL" id="RAPK01000012">
    <property type="protein sequence ID" value="RKD68832.1"/>
    <property type="molecule type" value="Genomic_DNA"/>
</dbReference>
<evidence type="ECO:0000259" key="15">
    <source>
        <dbReference type="Pfam" id="PF08544"/>
    </source>
</evidence>
<comment type="catalytic activity">
    <reaction evidence="11 13">
        <text>L-homoserine + ATP = O-phospho-L-homoserine + ADP + H(+)</text>
        <dbReference type="Rhea" id="RHEA:13985"/>
        <dbReference type="ChEBI" id="CHEBI:15378"/>
        <dbReference type="ChEBI" id="CHEBI:30616"/>
        <dbReference type="ChEBI" id="CHEBI:57476"/>
        <dbReference type="ChEBI" id="CHEBI:57590"/>
        <dbReference type="ChEBI" id="CHEBI:456216"/>
        <dbReference type="EC" id="2.7.1.39"/>
    </reaction>
</comment>
<dbReference type="UniPathway" id="UPA00050">
    <property type="reaction ID" value="UER00064"/>
</dbReference>
<dbReference type="GO" id="GO:0004413">
    <property type="term" value="F:homoserine kinase activity"/>
    <property type="evidence" value="ECO:0007669"/>
    <property type="project" value="UniProtKB-UniRule"/>
</dbReference>
<comment type="caution">
    <text evidence="16">The sequence shown here is derived from an EMBL/GenBank/DDBJ whole genome shotgun (WGS) entry which is preliminary data.</text>
</comment>
<gene>
    <name evidence="13" type="primary">thrB</name>
    <name evidence="16" type="ORF">ATL39_3295</name>
</gene>
<dbReference type="InterPro" id="IPR013750">
    <property type="entry name" value="GHMP_kinase_C_dom"/>
</dbReference>
<evidence type="ECO:0000256" key="5">
    <source>
        <dbReference type="ARBA" id="ARBA00022605"/>
    </source>
</evidence>
<keyword evidence="9 13" id="KW-0418">Kinase</keyword>
<keyword evidence="6 13" id="KW-0808">Transferase</keyword>
<evidence type="ECO:0000256" key="9">
    <source>
        <dbReference type="ARBA" id="ARBA00022777"/>
    </source>
</evidence>
<comment type="function">
    <text evidence="12 13">Catalyzes the ATP-dependent phosphorylation of L-homoserine to L-homoserine phosphate.</text>
</comment>
<dbReference type="Proteomes" id="UP000285120">
    <property type="component" value="Unassembled WGS sequence"/>
</dbReference>
<dbReference type="Gene3D" id="3.30.70.890">
    <property type="entry name" value="GHMP kinase, C-terminal domain"/>
    <property type="match status" value="1"/>
</dbReference>
<sequence length="309" mass="32859">MRGEKLVVTVPASSANLGPGFDSIGLAVDRYLTMEVTLAEEWSFTSDSAELEGIPSGKDNLIYIVAETLAKELNKELPACHVHMTTNIPLARGLGSSAAAIIAGIEMTDQITSADMTKEEKMRFASIWEGHPDNVGPCLYGGLIIGAHSIDATSMVHAGVPDIDIVIAVPEQELMTKKARGILPAQLPYKEAIKGSAVSNVLTAAILTGNWELVGDMMVRDVFHHPYRAGLVPGLMDIMQEAKAYGAHGAALSGAGPTVLCIVPKGDGEKVRKKIQLDYPAFDVQIAAPDHKGSQVYYVKLDAGVEIPS</sequence>
<dbReference type="PROSITE" id="PS00627">
    <property type="entry name" value="GHMP_KINASES_ATP"/>
    <property type="match status" value="1"/>
</dbReference>
<evidence type="ECO:0000256" key="6">
    <source>
        <dbReference type="ARBA" id="ARBA00022679"/>
    </source>
</evidence>
<dbReference type="GO" id="GO:0005737">
    <property type="term" value="C:cytoplasm"/>
    <property type="evidence" value="ECO:0007669"/>
    <property type="project" value="UniProtKB-SubCell"/>
</dbReference>
<dbReference type="InterPro" id="IPR020568">
    <property type="entry name" value="Ribosomal_Su5_D2-typ_SF"/>
</dbReference>
<dbReference type="NCBIfam" id="TIGR00191">
    <property type="entry name" value="thrB"/>
    <property type="match status" value="1"/>
</dbReference>